<evidence type="ECO:0008006" key="3">
    <source>
        <dbReference type="Google" id="ProtNLM"/>
    </source>
</evidence>
<protein>
    <recommendedName>
        <fullName evidence="3">Disintegrin domain-containing protein</fullName>
    </recommendedName>
</protein>
<reference evidence="1 2" key="1">
    <citation type="submission" date="2014-02" db="EMBL/GenBank/DDBJ databases">
        <title>The small core and large imbalanced accessory genome model reveals a collaborative survival strategy of Sorangium cellulosum strains in nature.</title>
        <authorList>
            <person name="Han K."/>
            <person name="Peng R."/>
            <person name="Blom J."/>
            <person name="Li Y.-Z."/>
        </authorList>
    </citation>
    <scope>NUCLEOTIDE SEQUENCE [LARGE SCALE GENOMIC DNA]</scope>
    <source>
        <strain evidence="1 2">So0007-03</strain>
    </source>
</reference>
<sequence length="397" mass="40012">MEGAGGSGGATSTGSAGGECVTAGDCPAAAGSCDGAACVDGACVVRPDPDREGAPCDDGDACTEGEVCAGGACGQGTPRDCSALDSECAVGRCDPAAGCAFDPINEDAACDLENTCGASVCRAGQCVVESVFAPDGTPCDDSRFCTVGDVCSGGACVSAPNRCGAPDDGCTVSSCDEAARTCVVTEANEGGACDDGDGCTAGTTCQDGICGTPTGTIAACMTGDSCCPSGCSDADDGDCPFWRSGVQQGVPASSLSGWTQCFSNQFAESGPALSEILARCSKRKLLLACRPVGEESFALLAMAPRADVLWPCGDAASCVHEENGVGWYFDERSSWGFAPAGEPVTRVLCDDAGGESVPHQRMCWHTVDGSLDVGYRCGDNDLNYSPPDWERAIYHAD</sequence>
<comment type="caution">
    <text evidence="1">The sequence shown here is derived from an EMBL/GenBank/DDBJ whole genome shotgun (WGS) entry which is preliminary data.</text>
</comment>
<dbReference type="AlphaFoldDB" id="A0A150TWZ0"/>
<dbReference type="EMBL" id="JEME01000744">
    <property type="protein sequence ID" value="KYG09231.1"/>
    <property type="molecule type" value="Genomic_DNA"/>
</dbReference>
<gene>
    <name evidence="1" type="ORF">BE21_19010</name>
</gene>
<name>A0A150TWZ0_SORCE</name>
<organism evidence="1 2">
    <name type="scientific">Sorangium cellulosum</name>
    <name type="common">Polyangium cellulosum</name>
    <dbReference type="NCBI Taxonomy" id="56"/>
    <lineage>
        <taxon>Bacteria</taxon>
        <taxon>Pseudomonadati</taxon>
        <taxon>Myxococcota</taxon>
        <taxon>Polyangia</taxon>
        <taxon>Polyangiales</taxon>
        <taxon>Polyangiaceae</taxon>
        <taxon>Sorangium</taxon>
    </lineage>
</organism>
<evidence type="ECO:0000313" key="2">
    <source>
        <dbReference type="Proteomes" id="UP000075502"/>
    </source>
</evidence>
<evidence type="ECO:0000313" key="1">
    <source>
        <dbReference type="EMBL" id="KYG09231.1"/>
    </source>
</evidence>
<accession>A0A150TWZ0</accession>
<proteinExistence type="predicted"/>
<dbReference type="Proteomes" id="UP000075502">
    <property type="component" value="Unassembled WGS sequence"/>
</dbReference>